<proteinExistence type="predicted"/>
<dbReference type="Pfam" id="PF06133">
    <property type="entry name" value="Com_YlbF"/>
    <property type="match status" value="1"/>
</dbReference>
<dbReference type="PANTHER" id="PTHR38448:SF1">
    <property type="entry name" value="YLBF FAMILY REGULATOR"/>
    <property type="match status" value="1"/>
</dbReference>
<dbReference type="SUPFAM" id="SSF158622">
    <property type="entry name" value="YheA/YmcA-like"/>
    <property type="match status" value="1"/>
</dbReference>
<dbReference type="AlphaFoldDB" id="A0A1S2LPJ1"/>
<dbReference type="InterPro" id="IPR052767">
    <property type="entry name" value="Bact_com_dev_regulator"/>
</dbReference>
<dbReference type="Gene3D" id="1.20.1500.10">
    <property type="entry name" value="YheA/YmcA-like"/>
    <property type="match status" value="1"/>
</dbReference>
<accession>A0A1S2LPJ1</accession>
<reference evidence="1 2" key="1">
    <citation type="submission" date="2016-10" db="EMBL/GenBank/DDBJ databases">
        <title>Draft genome sequences of four alkaliphilic bacteria belonging to the Anaerobacillus genus.</title>
        <authorList>
            <person name="Bassil N.M."/>
            <person name="Lloyd J.R."/>
        </authorList>
    </citation>
    <scope>NUCLEOTIDE SEQUENCE [LARGE SCALE GENOMIC DNA]</scope>
    <source>
        <strain evidence="1 2">DSM 18345</strain>
    </source>
</reference>
<dbReference type="InterPro" id="IPR023378">
    <property type="entry name" value="YheA/YmcA-like_dom_sf"/>
</dbReference>
<evidence type="ECO:0008006" key="3">
    <source>
        <dbReference type="Google" id="ProtNLM"/>
    </source>
</evidence>
<organism evidence="1 2">
    <name type="scientific">Anaerobacillus alkalilacustris</name>
    <dbReference type="NCBI Taxonomy" id="393763"/>
    <lineage>
        <taxon>Bacteria</taxon>
        <taxon>Bacillati</taxon>
        <taxon>Bacillota</taxon>
        <taxon>Bacilli</taxon>
        <taxon>Bacillales</taxon>
        <taxon>Bacillaceae</taxon>
        <taxon>Anaerobacillus</taxon>
    </lineage>
</organism>
<dbReference type="InterPro" id="IPR010368">
    <property type="entry name" value="Com_YlbF"/>
</dbReference>
<gene>
    <name evidence="1" type="ORF">BKP37_11290</name>
</gene>
<protein>
    <recommendedName>
        <fullName evidence="3">Master regulator for biofilm formation</fullName>
    </recommendedName>
</protein>
<name>A0A1S2LPJ1_9BACI</name>
<dbReference type="EMBL" id="MLQR01000029">
    <property type="protein sequence ID" value="OIJ13335.1"/>
    <property type="molecule type" value="Genomic_DNA"/>
</dbReference>
<keyword evidence="2" id="KW-1185">Reference proteome</keyword>
<dbReference type="PANTHER" id="PTHR38448">
    <property type="entry name" value="REGULATORY PROTEIN YLBF-RELATED"/>
    <property type="match status" value="1"/>
</dbReference>
<dbReference type="PIRSF" id="PIRSF021287">
    <property type="entry name" value="Biofilm_formation_YmcA"/>
    <property type="match status" value="1"/>
</dbReference>
<evidence type="ECO:0000313" key="2">
    <source>
        <dbReference type="Proteomes" id="UP000179524"/>
    </source>
</evidence>
<dbReference type="Proteomes" id="UP000179524">
    <property type="component" value="Unassembled WGS sequence"/>
</dbReference>
<evidence type="ECO:0000313" key="1">
    <source>
        <dbReference type="EMBL" id="OIJ13335.1"/>
    </source>
</evidence>
<sequence>MISETEEVELFKQAESQVNNSIKVQHLISQIKRMQKEAVNLQHYGKFEALKKAEQEIATLQTELDGIPVVKQFKQSQLDVNELLQIVATTISTTVTNEMEKATGGEILQGTTKKRDTK</sequence>
<dbReference type="InterPro" id="IPR016783">
    <property type="entry name" value="Biofilm_formation_YmcA"/>
</dbReference>
<comment type="caution">
    <text evidence="1">The sequence shown here is derived from an EMBL/GenBank/DDBJ whole genome shotgun (WGS) entry which is preliminary data.</text>
</comment>